<comment type="caution">
    <text evidence="2">The sequence shown here is derived from an EMBL/GenBank/DDBJ whole genome shotgun (WGS) entry which is preliminary data.</text>
</comment>
<evidence type="ECO:0000313" key="2">
    <source>
        <dbReference type="EMBL" id="TCT20039.1"/>
    </source>
</evidence>
<reference evidence="2 3" key="1">
    <citation type="submission" date="2019-03" db="EMBL/GenBank/DDBJ databases">
        <title>Genomic Encyclopedia of Type Strains, Phase IV (KMG-IV): sequencing the most valuable type-strain genomes for metagenomic binning, comparative biology and taxonomic classification.</title>
        <authorList>
            <person name="Goeker M."/>
        </authorList>
    </citation>
    <scope>NUCLEOTIDE SEQUENCE [LARGE SCALE GENOMIC DNA]</scope>
    <source>
        <strain evidence="2 3">DSM 25894</strain>
    </source>
</reference>
<organism evidence="2 3">
    <name type="scientific">Melghiribacillus thermohalophilus</name>
    <dbReference type="NCBI Taxonomy" id="1324956"/>
    <lineage>
        <taxon>Bacteria</taxon>
        <taxon>Bacillati</taxon>
        <taxon>Bacillota</taxon>
        <taxon>Bacilli</taxon>
        <taxon>Bacillales</taxon>
        <taxon>Bacillaceae</taxon>
        <taxon>Melghiribacillus</taxon>
    </lineage>
</organism>
<dbReference type="Gene3D" id="3.40.630.30">
    <property type="match status" value="1"/>
</dbReference>
<dbReference type="RefSeq" id="WP_132372297.1">
    <property type="nucleotide sequence ID" value="NZ_SMAN01000015.1"/>
</dbReference>
<dbReference type="GO" id="GO:0016747">
    <property type="term" value="F:acyltransferase activity, transferring groups other than amino-acyl groups"/>
    <property type="evidence" value="ECO:0007669"/>
    <property type="project" value="InterPro"/>
</dbReference>
<proteinExistence type="predicted"/>
<dbReference type="OrthoDB" id="9773249at2"/>
<name>A0A4R3N0B5_9BACI</name>
<feature type="domain" description="N-acetyltransferase" evidence="1">
    <location>
        <begin position="17"/>
        <end position="165"/>
    </location>
</feature>
<dbReference type="SUPFAM" id="SSF55729">
    <property type="entry name" value="Acyl-CoA N-acyltransferases (Nat)"/>
    <property type="match status" value="1"/>
</dbReference>
<accession>A0A4R3N0B5</accession>
<keyword evidence="2" id="KW-0808">Transferase</keyword>
<dbReference type="InterPro" id="IPR000182">
    <property type="entry name" value="GNAT_dom"/>
</dbReference>
<protein>
    <submittedName>
        <fullName evidence="2">Acetyltransferase (GNAT) family protein</fullName>
    </submittedName>
</protein>
<dbReference type="CDD" id="cd04301">
    <property type="entry name" value="NAT_SF"/>
    <property type="match status" value="1"/>
</dbReference>
<evidence type="ECO:0000313" key="3">
    <source>
        <dbReference type="Proteomes" id="UP000294650"/>
    </source>
</evidence>
<gene>
    <name evidence="2" type="ORF">EDD68_11591</name>
</gene>
<dbReference type="InterPro" id="IPR016181">
    <property type="entry name" value="Acyl_CoA_acyltransferase"/>
</dbReference>
<dbReference type="PANTHER" id="PTHR43415">
    <property type="entry name" value="SPERMIDINE N(1)-ACETYLTRANSFERASE"/>
    <property type="match status" value="1"/>
</dbReference>
<dbReference type="Proteomes" id="UP000294650">
    <property type="component" value="Unassembled WGS sequence"/>
</dbReference>
<dbReference type="AlphaFoldDB" id="A0A4R3N0B5"/>
<dbReference type="PANTHER" id="PTHR43415:SF3">
    <property type="entry name" value="GNAT-FAMILY ACETYLTRANSFERASE"/>
    <property type="match status" value="1"/>
</dbReference>
<dbReference type="PROSITE" id="PS51186">
    <property type="entry name" value="GNAT"/>
    <property type="match status" value="1"/>
</dbReference>
<keyword evidence="3" id="KW-1185">Reference proteome</keyword>
<sequence>MNIRHVCEQDDQMLADLILRIEKESDFMLYEGGERSLDARGINQKIKTVQSQENSTIIVAEDDSKLIGYVMAMGGLARRNRHSAYLVAGLLKDYRNKGIGTKMFQTLLSWAQKKGLHRLELTVIAHNDAAIALYKKMGFKVEGVKRDSLWISGKYVDEYYMARLL</sequence>
<evidence type="ECO:0000259" key="1">
    <source>
        <dbReference type="PROSITE" id="PS51186"/>
    </source>
</evidence>
<dbReference type="EMBL" id="SMAN01000015">
    <property type="protein sequence ID" value="TCT20039.1"/>
    <property type="molecule type" value="Genomic_DNA"/>
</dbReference>
<dbReference type="Pfam" id="PF00583">
    <property type="entry name" value="Acetyltransf_1"/>
    <property type="match status" value="1"/>
</dbReference>